<feature type="compositionally biased region" description="Basic and acidic residues" evidence="6">
    <location>
        <begin position="31"/>
        <end position="45"/>
    </location>
</feature>
<gene>
    <name evidence="8" type="ORF">G7Y89_g13442</name>
</gene>
<dbReference type="SMART" id="SM00906">
    <property type="entry name" value="Fungal_trans"/>
    <property type="match status" value="1"/>
</dbReference>
<dbReference type="SUPFAM" id="SSF57701">
    <property type="entry name" value="Zn2/Cys6 DNA-binding domain"/>
    <property type="match status" value="1"/>
</dbReference>
<keyword evidence="2" id="KW-0479">Metal-binding</keyword>
<dbReference type="Pfam" id="PF04082">
    <property type="entry name" value="Fungal_trans"/>
    <property type="match status" value="1"/>
</dbReference>
<proteinExistence type="predicted"/>
<feature type="domain" description="Zn(2)-C6 fungal-type" evidence="7">
    <location>
        <begin position="725"/>
        <end position="755"/>
    </location>
</feature>
<feature type="compositionally biased region" description="Basic and acidic residues" evidence="6">
    <location>
        <begin position="611"/>
        <end position="634"/>
    </location>
</feature>
<dbReference type="InterPro" id="IPR050815">
    <property type="entry name" value="TF_fung"/>
</dbReference>
<feature type="compositionally biased region" description="Low complexity" evidence="6">
    <location>
        <begin position="464"/>
        <end position="475"/>
    </location>
</feature>
<evidence type="ECO:0000256" key="3">
    <source>
        <dbReference type="ARBA" id="ARBA00023015"/>
    </source>
</evidence>
<feature type="compositionally biased region" description="Basic and acidic residues" evidence="6">
    <location>
        <begin position="785"/>
        <end position="797"/>
    </location>
</feature>
<dbReference type="InterPro" id="IPR007219">
    <property type="entry name" value="XnlR_reg_dom"/>
</dbReference>
<name>A0A8H4RAP3_9HELO</name>
<evidence type="ECO:0000256" key="5">
    <source>
        <dbReference type="ARBA" id="ARBA00023242"/>
    </source>
</evidence>
<dbReference type="GO" id="GO:0008270">
    <property type="term" value="F:zinc ion binding"/>
    <property type="evidence" value="ECO:0007669"/>
    <property type="project" value="InterPro"/>
</dbReference>
<dbReference type="PANTHER" id="PTHR47338">
    <property type="entry name" value="ZN(II)2CYS6 TRANSCRIPTION FACTOR (EUROFUNG)-RELATED"/>
    <property type="match status" value="1"/>
</dbReference>
<feature type="compositionally biased region" description="Pro residues" evidence="6">
    <location>
        <begin position="638"/>
        <end position="647"/>
    </location>
</feature>
<dbReference type="EMBL" id="JAAMPI010001571">
    <property type="protein sequence ID" value="KAF4624727.1"/>
    <property type="molecule type" value="Genomic_DNA"/>
</dbReference>
<reference evidence="8 9" key="1">
    <citation type="submission" date="2020-03" db="EMBL/GenBank/DDBJ databases">
        <title>Draft Genome Sequence of Cudoniella acicularis.</title>
        <authorList>
            <person name="Buettner E."/>
            <person name="Kellner H."/>
        </authorList>
    </citation>
    <scope>NUCLEOTIDE SEQUENCE [LARGE SCALE GENOMIC DNA]</scope>
    <source>
        <strain evidence="8 9">DSM 108380</strain>
    </source>
</reference>
<keyword evidence="3" id="KW-0805">Transcription regulation</keyword>
<feature type="compositionally biased region" description="Basic and acidic residues" evidence="6">
    <location>
        <begin position="561"/>
        <end position="570"/>
    </location>
</feature>
<feature type="compositionally biased region" description="Polar residues" evidence="6">
    <location>
        <begin position="798"/>
        <end position="813"/>
    </location>
</feature>
<keyword evidence="4" id="KW-0804">Transcription</keyword>
<comment type="caution">
    <text evidence="8">The sequence shown here is derived from an EMBL/GenBank/DDBJ whole genome shotgun (WGS) entry which is preliminary data.</text>
</comment>
<sequence length="1354" mass="151832">MKTLSGYLDDAYRAWLGSAVNCCSSGTKQAPRRDTERPMRIEHHQPRLVPPPFAFPEPQEKPKTRGREWVAKTKDYAARASSRGSFSVRRRLNAYNGPRRSRPQIGAPSDFRHVEYALPRQAGGFRPLELSIYTEQQHLSPILLPFGPIEKPSNGRDSKELPYPPSVHTHTRSESQQSFRIPRKPVRSSSDASSEWMANFRPRPESLSAQELLEKLESELPRAPPPARLRSMTEPPTYERIKSALHEKFELERQLKDIDEVIEERRSIYMNSRPTSRATSRARSIYSQSQEPMPSPAVIKPSFAERISATFLHPVRCHHEELRPASIESIPPAFPGTARIGTDGILLRLPLWSSLALLLEVRRRWFAIVEKPTALNMTQIYTRPFIGSLHERSVNYERQPAQYIQRDLQKTDTLSTVPDREPERTALSQPKPRSPMFDDNKGNRGPGDMYQSRPETTQKPPRESLPSLSSLFGSSTHPSRPAQSPYSERQSPVFPATSPHDARPPVTPMDRPFDGSYFQRPARPAPAPATTQSQQYPFSSRPEQVERLGVPPPPRPLQSTKRPESPRYEGRFGLIDTSRTQVPPPVNAWSPHSQSGRPEYFSRDTSSSFRTHSDHPPPPMHRPEHEVRGYRDGSHSIPPTPSFPPTPASTVIGEATTGKDGLGPKIWTGTQFLPRFVRQAEVAGEGMCYFYDDGTHCKTVIDGEVVNAHWGVTKAGKPRKRLAIACITCREKKIKCDPDYPRCVQCEKFGRVCKFKNAPRGGQGSPDTPPADPEDVMSRPASSRADGESFKTGHRENSASVSPRQVLRQASTESDNHPSKRQRTGYNDFTPVPSEGSPQPSPREAASPTTTWAKPTLTGPVNHELYREWQVNPYSTRPSAVSEIVDIFFKQCPETASSMFPQNAMKAWIFSGAEKSLDDLMLIYSILTIGSVFSPRQEHKALGSQYALISRFACENRRFSLQLVQSRLLLSLYYFAINNANDAWDFCGSAVRAASGLRLNVELEKGEDSYLRSFPYGLNRHGYAECRRRTFWSCYLVDRFNGFCSGHFSMLQPEDVFLRLPCDTASFESQVDVQNPFFDVATPPIQNINWTVGSIAYLINISTIWGDVMANIYRSSQRRSASVNSTAFSTFYEGATRKLRLWNDTLPDCYSFSADNLQRAADNGKLSTFMTMHTVYHTTTMKLNRYIQLSSLSSAQVLHHVSVAHQHAEALLSIADTLAARRTSSPPSHQGTTPAKLSSPFVGYAIVSAIDILTSKVSLSSVPSRLASFSGAQSVLAELAIFWQSSKNQQALVLERVRDLAELTTGKHEQSGASSIGFRFGTLAASKKDGREGIFEMREAIEKTFSRDYDCVYA</sequence>
<accession>A0A8H4RAP3</accession>
<dbReference type="SMART" id="SM00066">
    <property type="entry name" value="GAL4"/>
    <property type="match status" value="1"/>
</dbReference>
<organism evidence="8 9">
    <name type="scientific">Cudoniella acicularis</name>
    <dbReference type="NCBI Taxonomy" id="354080"/>
    <lineage>
        <taxon>Eukaryota</taxon>
        <taxon>Fungi</taxon>
        <taxon>Dikarya</taxon>
        <taxon>Ascomycota</taxon>
        <taxon>Pezizomycotina</taxon>
        <taxon>Leotiomycetes</taxon>
        <taxon>Helotiales</taxon>
        <taxon>Tricladiaceae</taxon>
        <taxon>Cudoniella</taxon>
    </lineage>
</organism>
<dbReference type="GO" id="GO:0006351">
    <property type="term" value="P:DNA-templated transcription"/>
    <property type="evidence" value="ECO:0007669"/>
    <property type="project" value="InterPro"/>
</dbReference>
<evidence type="ECO:0000256" key="1">
    <source>
        <dbReference type="ARBA" id="ARBA00004123"/>
    </source>
</evidence>
<keyword evidence="5" id="KW-0539">Nucleus</keyword>
<feature type="compositionally biased region" description="Polar residues" evidence="6">
    <location>
        <begin position="530"/>
        <end position="542"/>
    </location>
</feature>
<dbReference type="GO" id="GO:0005634">
    <property type="term" value="C:nucleus"/>
    <property type="evidence" value="ECO:0007669"/>
    <property type="project" value="UniProtKB-SubCell"/>
</dbReference>
<evidence type="ECO:0000256" key="2">
    <source>
        <dbReference type="ARBA" id="ARBA00022723"/>
    </source>
</evidence>
<evidence type="ECO:0000313" key="9">
    <source>
        <dbReference type="Proteomes" id="UP000566819"/>
    </source>
</evidence>
<feature type="region of interest" description="Disordered" evidence="6">
    <location>
        <begin position="405"/>
        <end position="650"/>
    </location>
</feature>
<dbReference type="CDD" id="cd00067">
    <property type="entry name" value="GAL4"/>
    <property type="match status" value="1"/>
</dbReference>
<evidence type="ECO:0000259" key="7">
    <source>
        <dbReference type="PROSITE" id="PS50048"/>
    </source>
</evidence>
<dbReference type="InterPro" id="IPR001138">
    <property type="entry name" value="Zn2Cys6_DnaBD"/>
</dbReference>
<feature type="region of interest" description="Disordered" evidence="6">
    <location>
        <begin position="272"/>
        <end position="294"/>
    </location>
</feature>
<evidence type="ECO:0000313" key="8">
    <source>
        <dbReference type="EMBL" id="KAF4624727.1"/>
    </source>
</evidence>
<dbReference type="PROSITE" id="PS00463">
    <property type="entry name" value="ZN2_CY6_FUNGAL_1"/>
    <property type="match status" value="1"/>
</dbReference>
<comment type="subcellular location">
    <subcellularLocation>
        <location evidence="1">Nucleus</location>
    </subcellularLocation>
</comment>
<dbReference type="GO" id="GO:0000981">
    <property type="term" value="F:DNA-binding transcription factor activity, RNA polymerase II-specific"/>
    <property type="evidence" value="ECO:0007669"/>
    <property type="project" value="InterPro"/>
</dbReference>
<dbReference type="PROSITE" id="PS50048">
    <property type="entry name" value="ZN2_CY6_FUNGAL_2"/>
    <property type="match status" value="1"/>
</dbReference>
<feature type="region of interest" description="Disordered" evidence="6">
    <location>
        <begin position="148"/>
        <end position="203"/>
    </location>
</feature>
<dbReference type="Gene3D" id="4.10.240.10">
    <property type="entry name" value="Zn(2)-C6 fungal-type DNA-binding domain"/>
    <property type="match status" value="1"/>
</dbReference>
<dbReference type="InterPro" id="IPR036864">
    <property type="entry name" value="Zn2-C6_fun-type_DNA-bd_sf"/>
</dbReference>
<evidence type="ECO:0000256" key="6">
    <source>
        <dbReference type="SAM" id="MobiDB-lite"/>
    </source>
</evidence>
<protein>
    <recommendedName>
        <fullName evidence="7">Zn(2)-C6 fungal-type domain-containing protein</fullName>
    </recommendedName>
</protein>
<keyword evidence="9" id="KW-1185">Reference proteome</keyword>
<feature type="compositionally biased region" description="Polar residues" evidence="6">
    <location>
        <begin position="476"/>
        <end position="490"/>
    </location>
</feature>
<dbReference type="CDD" id="cd12148">
    <property type="entry name" value="fungal_TF_MHR"/>
    <property type="match status" value="1"/>
</dbReference>
<dbReference type="Proteomes" id="UP000566819">
    <property type="component" value="Unassembled WGS sequence"/>
</dbReference>
<feature type="compositionally biased region" description="Basic and acidic residues" evidence="6">
    <location>
        <begin position="58"/>
        <end position="67"/>
    </location>
</feature>
<evidence type="ECO:0000256" key="4">
    <source>
        <dbReference type="ARBA" id="ARBA00023163"/>
    </source>
</evidence>
<feature type="region of interest" description="Disordered" evidence="6">
    <location>
        <begin position="24"/>
        <end position="67"/>
    </location>
</feature>
<dbReference type="Pfam" id="PF00172">
    <property type="entry name" value="Zn_clus"/>
    <property type="match status" value="1"/>
</dbReference>
<dbReference type="PANTHER" id="PTHR47338:SF11">
    <property type="entry name" value="ZN(II)2CYS6 TRANSCRIPTION FACTOR (EUROFUNG)"/>
    <property type="match status" value="1"/>
</dbReference>
<feature type="compositionally biased region" description="Low complexity" evidence="6">
    <location>
        <begin position="272"/>
        <end position="284"/>
    </location>
</feature>
<dbReference type="GO" id="GO:0003677">
    <property type="term" value="F:DNA binding"/>
    <property type="evidence" value="ECO:0007669"/>
    <property type="project" value="InterPro"/>
</dbReference>
<dbReference type="OrthoDB" id="5426798at2759"/>
<feature type="region of interest" description="Disordered" evidence="6">
    <location>
        <begin position="757"/>
        <end position="858"/>
    </location>
</feature>